<dbReference type="Proteomes" id="UP001201463">
    <property type="component" value="Unassembled WGS sequence"/>
</dbReference>
<proteinExistence type="predicted"/>
<gene>
    <name evidence="1" type="ORF">LXT12_02620</name>
</gene>
<accession>A0ABS8X6Q4</accession>
<dbReference type="RefSeq" id="WP_233389163.1">
    <property type="nucleotide sequence ID" value="NZ_JAJTWT010000001.1"/>
</dbReference>
<protein>
    <submittedName>
        <fullName evidence="1">Uncharacterized protein</fullName>
    </submittedName>
</protein>
<comment type="caution">
    <text evidence="1">The sequence shown here is derived from an EMBL/GenBank/DDBJ whole genome shotgun (WGS) entry which is preliminary data.</text>
</comment>
<name>A0ABS8X6Q4_9BURK</name>
<evidence type="ECO:0000313" key="1">
    <source>
        <dbReference type="EMBL" id="MCE4536149.1"/>
    </source>
</evidence>
<sequence>MSTDSFGTTNHPYPVTVTAGIDGNNNPYFLYHGPHGLRMHSPLVIPPAEPPYDSIRFTQTGDTSQLRFWAAATHTLNGSSPVPQGDNLLLAVGGSVAITVNCGTWRGTVLIFEQLDENGTVVNLVPTPDPMTQNDG</sequence>
<keyword evidence="2" id="KW-1185">Reference proteome</keyword>
<evidence type="ECO:0000313" key="2">
    <source>
        <dbReference type="Proteomes" id="UP001201463"/>
    </source>
</evidence>
<reference evidence="1 2" key="1">
    <citation type="submission" date="2021-12" db="EMBL/GenBank/DDBJ databases">
        <title>Genome seq of p7.</title>
        <authorList>
            <person name="Seo T."/>
        </authorList>
    </citation>
    <scope>NUCLEOTIDE SEQUENCE [LARGE SCALE GENOMIC DNA]</scope>
    <source>
        <strain evidence="1 2">P7</strain>
    </source>
</reference>
<organism evidence="1 2">
    <name type="scientific">Pelomonas caseinilytica</name>
    <dbReference type="NCBI Taxonomy" id="2906763"/>
    <lineage>
        <taxon>Bacteria</taxon>
        <taxon>Pseudomonadati</taxon>
        <taxon>Pseudomonadota</taxon>
        <taxon>Betaproteobacteria</taxon>
        <taxon>Burkholderiales</taxon>
        <taxon>Sphaerotilaceae</taxon>
        <taxon>Roseateles</taxon>
    </lineage>
</organism>
<dbReference type="EMBL" id="JAJTWT010000001">
    <property type="protein sequence ID" value="MCE4536149.1"/>
    <property type="molecule type" value="Genomic_DNA"/>
</dbReference>